<dbReference type="GO" id="GO:0043041">
    <property type="term" value="P:amino acid activation for nonribosomal peptide biosynthetic process"/>
    <property type="evidence" value="ECO:0007669"/>
    <property type="project" value="TreeGrafter"/>
</dbReference>
<dbReference type="Pfam" id="PF00501">
    <property type="entry name" value="AMP-binding"/>
    <property type="match status" value="2"/>
</dbReference>
<dbReference type="Proteomes" id="UP000632766">
    <property type="component" value="Unassembled WGS sequence"/>
</dbReference>
<dbReference type="InterPro" id="IPR042099">
    <property type="entry name" value="ANL_N_sf"/>
</dbReference>
<dbReference type="InterPro" id="IPR001242">
    <property type="entry name" value="Condensation_dom"/>
</dbReference>
<dbReference type="InterPro" id="IPR036736">
    <property type="entry name" value="ACP-like_sf"/>
</dbReference>
<dbReference type="Gene3D" id="3.40.50.720">
    <property type="entry name" value="NAD(P)-binding Rossmann-like Domain"/>
    <property type="match status" value="1"/>
</dbReference>
<keyword evidence="6" id="KW-1185">Reference proteome</keyword>
<dbReference type="FunFam" id="1.10.1200.10:FF:000005">
    <property type="entry name" value="Nonribosomal peptide synthetase 1"/>
    <property type="match status" value="1"/>
</dbReference>
<dbReference type="Pfam" id="PF00550">
    <property type="entry name" value="PP-binding"/>
    <property type="match status" value="1"/>
</dbReference>
<dbReference type="SUPFAM" id="SSF52777">
    <property type="entry name" value="CoA-dependent acyltransferases"/>
    <property type="match status" value="2"/>
</dbReference>
<dbReference type="InterPro" id="IPR057326">
    <property type="entry name" value="KR_dom"/>
</dbReference>
<dbReference type="Gene3D" id="3.30.559.30">
    <property type="entry name" value="Nonribosomal peptide synthetase, condensation domain"/>
    <property type="match status" value="1"/>
</dbReference>
<keyword evidence="2" id="KW-0596">Phosphopantetheine</keyword>
<dbReference type="SMART" id="SM00822">
    <property type="entry name" value="PKS_KR"/>
    <property type="match status" value="1"/>
</dbReference>
<dbReference type="InterPro" id="IPR029058">
    <property type="entry name" value="AB_hydrolase_fold"/>
</dbReference>
<dbReference type="GO" id="GO:0005829">
    <property type="term" value="C:cytosol"/>
    <property type="evidence" value="ECO:0007669"/>
    <property type="project" value="TreeGrafter"/>
</dbReference>
<dbReference type="PANTHER" id="PTHR45527:SF1">
    <property type="entry name" value="FATTY ACID SYNTHASE"/>
    <property type="match status" value="1"/>
</dbReference>
<dbReference type="Gene3D" id="3.40.50.12780">
    <property type="entry name" value="N-terminal domain of ligase-like"/>
    <property type="match status" value="1"/>
</dbReference>
<feature type="domain" description="Carrier" evidence="4">
    <location>
        <begin position="2242"/>
        <end position="2317"/>
    </location>
</feature>
<dbReference type="GO" id="GO:0003824">
    <property type="term" value="F:catalytic activity"/>
    <property type="evidence" value="ECO:0007669"/>
    <property type="project" value="InterPro"/>
</dbReference>
<dbReference type="Gene3D" id="3.30.300.30">
    <property type="match status" value="2"/>
</dbReference>
<dbReference type="InterPro" id="IPR013968">
    <property type="entry name" value="PKS_KR"/>
</dbReference>
<dbReference type="InterPro" id="IPR023213">
    <property type="entry name" value="CAT-like_dom_sf"/>
</dbReference>
<comment type="caution">
    <text evidence="5">The sequence shown here is derived from an EMBL/GenBank/DDBJ whole genome shotgun (WGS) entry which is preliminary data.</text>
</comment>
<dbReference type="InterPro" id="IPR041464">
    <property type="entry name" value="TubC_N"/>
</dbReference>
<dbReference type="InterPro" id="IPR006162">
    <property type="entry name" value="Ppantetheine_attach_site"/>
</dbReference>
<dbReference type="InterPro" id="IPR020806">
    <property type="entry name" value="PKS_PP-bd"/>
</dbReference>
<accession>A0A8J7HK33</accession>
<dbReference type="FunFam" id="3.40.50.980:FF:000001">
    <property type="entry name" value="Non-ribosomal peptide synthetase"/>
    <property type="match status" value="1"/>
</dbReference>
<dbReference type="EMBL" id="JAECZC010000002">
    <property type="protein sequence ID" value="MBH8560938.1"/>
    <property type="molecule type" value="Genomic_DNA"/>
</dbReference>
<dbReference type="CDD" id="cd08953">
    <property type="entry name" value="KR_2_SDR_x"/>
    <property type="match status" value="1"/>
</dbReference>
<dbReference type="Pfam" id="PF00668">
    <property type="entry name" value="Condensation"/>
    <property type="match status" value="1"/>
</dbReference>
<dbReference type="CDD" id="cd05930">
    <property type="entry name" value="A_NRPS"/>
    <property type="match status" value="1"/>
</dbReference>
<dbReference type="PROSITE" id="PS00455">
    <property type="entry name" value="AMP_BINDING"/>
    <property type="match status" value="1"/>
</dbReference>
<evidence type="ECO:0000256" key="2">
    <source>
        <dbReference type="ARBA" id="ARBA00022450"/>
    </source>
</evidence>
<dbReference type="InterPro" id="IPR049490">
    <property type="entry name" value="C883_1060-like_KR_N"/>
</dbReference>
<dbReference type="InterPro" id="IPR025110">
    <property type="entry name" value="AMP-bd_C"/>
</dbReference>
<evidence type="ECO:0000256" key="3">
    <source>
        <dbReference type="ARBA" id="ARBA00022553"/>
    </source>
</evidence>
<dbReference type="Gene3D" id="3.40.50.1820">
    <property type="entry name" value="alpha/beta hydrolase"/>
    <property type="match status" value="1"/>
</dbReference>
<dbReference type="FunFam" id="3.30.559.10:FF:000012">
    <property type="entry name" value="Non-ribosomal peptide synthetase"/>
    <property type="match status" value="1"/>
</dbReference>
<dbReference type="InterPro" id="IPR009081">
    <property type="entry name" value="PP-bd_ACP"/>
</dbReference>
<dbReference type="InterPro" id="IPR000873">
    <property type="entry name" value="AMP-dep_synth/lig_dom"/>
</dbReference>
<dbReference type="Gene3D" id="1.10.10.1830">
    <property type="entry name" value="Non-ribosomal peptide synthase, adenylation domain"/>
    <property type="match status" value="1"/>
</dbReference>
<sequence>MTTLDFVSHLNSLGIKLTLDGNQLSYRAPKGVMNQDLKKELLGRKTEIIAFLEEAKNAIPSNADPIVPVERSHNLPLSFAQERMWFVSQVESKTPYYNTNFGLHFQGALNIDALEWSLNEIIRRHESLRTTFPAVDGKPVQAIAKEFKIFMPIIDLQGFAAAQVQEVITQQVSQLFDLSNGPLLRATLLRLGSESHTLVLSMHHIIIDGWSMGIFFDELSTFYRAFTEGNLVSLPELPIQYADFAVWQRQWLTGEVLEKQLNYWKQQLAGATPSIEIPTDKPRPLVKSYRGDSKQFEIDRNLTEQLNSLSQKLGVTLYQILLAAYVILLYRYSGQQDICVGCAIANRNSRALEPIVGFFANTLVLRNQIQGNPSFSEFLSQLRQVAMSAYAHQDVSFQQVVTALQPERSLSYHPLFQTMFVLENFSLDPFELADVTLTPQVVECGTAGSDLGLLIWETKNGLLGWWQYSSDLFEEDTIARMVDNFQTLLAAIVANPEQPIGELPLLTEKQHRLLVEWNPKLSNLTEDQCIHELFEKQVQLQPNTVAVVWQDQQFTYQQLNAKANQLAHYLRKLGIGAEALVGICVERSPLMIIGLLGILKAGGAYVPIDPAYPNERSQLILAETQLSVLLSQYHLAQHLPEHQAKVICLDSHWEVIVQQSQENPPHQTTPANLAYLIYSSQRGVLVEHGGVSQRLSWLQKSFALSKSDIVLHKASLDQDIAVREIFWPLVVGSRLIIAANNQDNPTDLQHLIVSQQVSVINFVPSALSAFITCLSGEKKVELRSLRLVLCSGEPLQQSLVEAFRGHFIAELHNLYSLPETAGEVTSLKVQSLGTQPTLPIGHPSYMSVYILDQHLQPVPIGVKGEIYVGGTNLARGYLNAEEETAQRFIKNPFKQTSDQRLFKTGELARRLHDGSLELLGSIDRLAWIKGYRVELSEIEIALLASPNVDDAWVLVRQTETAGPQLIAYVVLSGAFFPEQLQSHLQTLLPTHLLPSAYVPISALPLTQTGQVDEQALTRLEVIESDLVQRWEKQLQALPEIDQVAVVVQQQVTTLLPLHLSDLLGDHQLTTSNGSNKQVLTTVYPQNQSGSNRPAISHGEPLHLSEDAPTTLAQALHRTAKESPTQGIVYINSDGSQRTQTYQDLLLEAQRILAGLRKLGLKPQDQVIFQLEENQDFIAAFWGCVLGGFVPVPIAIAPTYERGNTTTSKLENAWQMLGQPTILTTAKLAQAIRSWSETLNLENLQVEVIDDLRRCEPDQNWYVSQPEDLAILLLTSGSTGIPKAVMQTHQALLSRSAATAIMNNFTSNDVSLNWLALDHVGGLVMFHIRDVYLGCQQIQAPTELVLANPLLWLDWIEQYRATITWAPNFAYGLINDRAQELSKRSWDLSSMRFILNGGEAIVAKHARKFLHLLVPHGLSATVMHPSWGMSETSSGVVFSHNFSLDSTTDDDSFVEVGAPIPGFQVRIVDTQEQVVTEETIGRVQVKGACVTCGYYQNPKANQEAFSEDGWLNTGDLGFLHQGRLTITGRQKDVIIINGINYYSHEIESAVEELAGVEVSYTAAVAVRGVFNNTDKLAIFFSPVVADEANVIQLTQEIRSQVVEKIGINPDYLIPVEKQIIPKTAIGKIQRSQLKERFQAGEFKEILKRFDILKGNANTVPDWFYRKIWQCKEVVRNSDRLQSGFNLVFCDRLGLGELISRELNQPCVCVEAGAKFAKLDSEVGSDRILRYSINPHQPDDYRLLLESLAAANLHIAQILHLWTYDEYTGEVSSLEALEQAQKQGIYSLLFLVQALAKTQRSEHAVKLQVISSHAQFTSSADKIAYEKSTLMGFLKTIPLELSWLQCRHIDLEVASMEVNAKQILRELRVASGDTEIAYRQNRRLVSSLAKVDMSQQPTQEIPLKQGGIYLVTGGLGGIGTYLCQYLMKEYSAKLIIVGRTELPNHSEWSKYIDQETHLAKRIKNYQQIAAVGGEFIYQAIDICDLEGLQKIVAQAETEWNQPLSGIIHLAGEGNLEYHWKVIDDHYITVETLQTFDSMLRPKVHGTWTLYQLIKNRPQTVFISFSSINSVFGGASFSAYSAANSFLDTCSLYQRHHLHSQTYCLNWTMWDEVGMSQKNPAYARDAARSIGYYIISKEQGLTCLIAALYRNQTQLIVGLDSSNRNIRRYTQNEFQNIQRLTAYFTSNSYIDSLSEIVVRDRFSKKTICNFVQLEEMPLTAIGTIEREKLLTFTTQASQQPSKLVAPRTEIERQLASIWQQILSVPLISIHDNFFELGGHSLLATQLISRVQDVFQLEVPLGSLFENPTVAQLSIFIVQKLAEQTDDDILAQLEQLDEEQVKLMLAAVNT</sequence>
<dbReference type="GO" id="GO:0031177">
    <property type="term" value="F:phosphopantetheine binding"/>
    <property type="evidence" value="ECO:0007669"/>
    <property type="project" value="InterPro"/>
</dbReference>
<dbReference type="SMART" id="SM00823">
    <property type="entry name" value="PKS_PP"/>
    <property type="match status" value="1"/>
</dbReference>
<dbReference type="Pfam" id="PF21394">
    <property type="entry name" value="Beta-ketacyl_N"/>
    <property type="match status" value="1"/>
</dbReference>
<dbReference type="RefSeq" id="WP_198122986.1">
    <property type="nucleotide sequence ID" value="NZ_JAECZC010000002.1"/>
</dbReference>
<keyword evidence="3" id="KW-0597">Phosphoprotein</keyword>
<dbReference type="CDD" id="cd19531">
    <property type="entry name" value="LCL_NRPS-like"/>
    <property type="match status" value="1"/>
</dbReference>
<dbReference type="InterPro" id="IPR044894">
    <property type="entry name" value="TubC_N_sf"/>
</dbReference>
<dbReference type="CDD" id="cd05906">
    <property type="entry name" value="A_NRPS_TubE_like"/>
    <property type="match status" value="1"/>
</dbReference>
<dbReference type="SUPFAM" id="SSF56801">
    <property type="entry name" value="Acetyl-CoA synthetase-like"/>
    <property type="match status" value="2"/>
</dbReference>
<dbReference type="InterPro" id="IPR045851">
    <property type="entry name" value="AMP-bd_C_sf"/>
</dbReference>
<dbReference type="InterPro" id="IPR036291">
    <property type="entry name" value="NAD(P)-bd_dom_sf"/>
</dbReference>
<gene>
    <name evidence="5" type="ORF">I8748_01865</name>
</gene>
<dbReference type="NCBIfam" id="TIGR01733">
    <property type="entry name" value="AA-adenyl-dom"/>
    <property type="match status" value="1"/>
</dbReference>
<dbReference type="Gene3D" id="3.30.559.10">
    <property type="entry name" value="Chloramphenicol acetyltransferase-like domain"/>
    <property type="match status" value="1"/>
</dbReference>
<dbReference type="PROSITE" id="PS00012">
    <property type="entry name" value="PHOSPHOPANTETHEINE"/>
    <property type="match status" value="1"/>
</dbReference>
<dbReference type="GO" id="GO:0008610">
    <property type="term" value="P:lipid biosynthetic process"/>
    <property type="evidence" value="ECO:0007669"/>
    <property type="project" value="UniProtKB-ARBA"/>
</dbReference>
<dbReference type="InterPro" id="IPR020845">
    <property type="entry name" value="AMP-binding_CS"/>
</dbReference>
<organism evidence="5 6">
    <name type="scientific">Amazonocrinis nigriterrae CENA67</name>
    <dbReference type="NCBI Taxonomy" id="2794033"/>
    <lineage>
        <taxon>Bacteria</taxon>
        <taxon>Bacillati</taxon>
        <taxon>Cyanobacteriota</taxon>
        <taxon>Cyanophyceae</taxon>
        <taxon>Nostocales</taxon>
        <taxon>Nostocaceae</taxon>
        <taxon>Amazonocrinis</taxon>
        <taxon>Amazonocrinis nigriterrae</taxon>
    </lineage>
</organism>
<dbReference type="FunFam" id="3.30.559.30:FF:000001">
    <property type="entry name" value="Non-ribosomal peptide synthetase"/>
    <property type="match status" value="1"/>
</dbReference>
<evidence type="ECO:0000259" key="4">
    <source>
        <dbReference type="PROSITE" id="PS50075"/>
    </source>
</evidence>
<dbReference type="InterPro" id="IPR010071">
    <property type="entry name" value="AA_adenyl_dom"/>
</dbReference>
<dbReference type="Gene3D" id="3.40.50.980">
    <property type="match status" value="2"/>
</dbReference>
<dbReference type="SUPFAM" id="SSF47336">
    <property type="entry name" value="ACP-like"/>
    <property type="match status" value="1"/>
</dbReference>
<dbReference type="SUPFAM" id="SSF51735">
    <property type="entry name" value="NAD(P)-binding Rossmann-fold domains"/>
    <property type="match status" value="2"/>
</dbReference>
<comment type="cofactor">
    <cofactor evidence="1">
        <name>pantetheine 4'-phosphate</name>
        <dbReference type="ChEBI" id="CHEBI:47942"/>
    </cofactor>
</comment>
<dbReference type="GO" id="GO:0044550">
    <property type="term" value="P:secondary metabolite biosynthetic process"/>
    <property type="evidence" value="ECO:0007669"/>
    <property type="project" value="TreeGrafter"/>
</dbReference>
<reference evidence="5 6" key="1">
    <citation type="journal article" date="2021" name="Int. J. Syst. Evol. Microbiol.">
        <title>Amazonocrinis nigriterrae gen. nov., sp. nov., Atlanticothrix silvestris gen. nov., sp. nov. and Dendronalium phyllosphericum gen. nov., sp. nov., nostocacean cyanobacteria from Brazilian environments.</title>
        <authorList>
            <person name="Alvarenga D.O."/>
            <person name="Andreote A.P.D."/>
            <person name="Branco L.H.Z."/>
            <person name="Delbaje E."/>
            <person name="Cruz R.B."/>
            <person name="Varani A.M."/>
            <person name="Fiore M.F."/>
        </authorList>
    </citation>
    <scope>NUCLEOTIDE SEQUENCE [LARGE SCALE GENOMIC DNA]</scope>
    <source>
        <strain evidence="5 6">CENA67</strain>
    </source>
</reference>
<dbReference type="Pfam" id="PF08659">
    <property type="entry name" value="KR"/>
    <property type="match status" value="1"/>
</dbReference>
<dbReference type="PANTHER" id="PTHR45527">
    <property type="entry name" value="NONRIBOSOMAL PEPTIDE SYNTHETASE"/>
    <property type="match status" value="1"/>
</dbReference>
<protein>
    <submittedName>
        <fullName evidence="5">Amino acid adenylation domain-containing protein</fullName>
    </submittedName>
</protein>
<dbReference type="Pfam" id="PF18563">
    <property type="entry name" value="TubC_N"/>
    <property type="match status" value="1"/>
</dbReference>
<evidence type="ECO:0000313" key="5">
    <source>
        <dbReference type="EMBL" id="MBH8560938.1"/>
    </source>
</evidence>
<evidence type="ECO:0000256" key="1">
    <source>
        <dbReference type="ARBA" id="ARBA00001957"/>
    </source>
</evidence>
<dbReference type="Pfam" id="PF13193">
    <property type="entry name" value="AMP-binding_C"/>
    <property type="match status" value="1"/>
</dbReference>
<dbReference type="PROSITE" id="PS50075">
    <property type="entry name" value="CARRIER"/>
    <property type="match status" value="1"/>
</dbReference>
<evidence type="ECO:0000313" key="6">
    <source>
        <dbReference type="Proteomes" id="UP000632766"/>
    </source>
</evidence>
<proteinExistence type="predicted"/>
<dbReference type="Gene3D" id="2.30.38.10">
    <property type="entry name" value="Luciferase, Domain 3"/>
    <property type="match status" value="1"/>
</dbReference>
<name>A0A8J7HK33_9NOST</name>